<proteinExistence type="predicted"/>
<organism evidence="2 3">
    <name type="scientific">Halorutilus salinus</name>
    <dbReference type="NCBI Taxonomy" id="2487751"/>
    <lineage>
        <taxon>Archaea</taxon>
        <taxon>Methanobacteriati</taxon>
        <taxon>Methanobacteriota</taxon>
        <taxon>Stenosarchaea group</taxon>
        <taxon>Halobacteria</taxon>
        <taxon>Halorutilales</taxon>
        <taxon>Halorutilaceae</taxon>
        <taxon>Halorutilus</taxon>
    </lineage>
</organism>
<evidence type="ECO:0000313" key="2">
    <source>
        <dbReference type="EMBL" id="MCX2817883.1"/>
    </source>
</evidence>
<gene>
    <name evidence="2" type="ORF">EGH25_00690</name>
</gene>
<keyword evidence="3" id="KW-1185">Reference proteome</keyword>
<evidence type="ECO:0000256" key="1">
    <source>
        <dbReference type="SAM" id="MobiDB-lite"/>
    </source>
</evidence>
<comment type="caution">
    <text evidence="2">The sequence shown here is derived from an EMBL/GenBank/DDBJ whole genome shotgun (WGS) entry which is preliminary data.</text>
</comment>
<dbReference type="Proteomes" id="UP001149411">
    <property type="component" value="Unassembled WGS sequence"/>
</dbReference>
<feature type="region of interest" description="Disordered" evidence="1">
    <location>
        <begin position="71"/>
        <end position="120"/>
    </location>
</feature>
<dbReference type="EMBL" id="RKLV01000001">
    <property type="protein sequence ID" value="MCX2817883.1"/>
    <property type="molecule type" value="Genomic_DNA"/>
</dbReference>
<protein>
    <submittedName>
        <fullName evidence="2">Uncharacterized protein</fullName>
    </submittedName>
</protein>
<evidence type="ECO:0000313" key="3">
    <source>
        <dbReference type="Proteomes" id="UP001149411"/>
    </source>
</evidence>
<sequence length="120" mass="13367">MESRTVDADGFVPSEHGFTDALREAIEEEMDFLDDRDLHLVRMRENDDGEIQQVTIQADDEMYRLSEVSPGNVSRTVFRNPKRDEAVPYQDGDGGDAEAVDEADGEAEDDEAGDETPEDG</sequence>
<reference evidence="2" key="1">
    <citation type="submission" date="2022-09" db="EMBL/GenBank/DDBJ databases">
        <title>Haloadaptaus new haloarchaeum isolated from saline soil.</title>
        <authorList>
            <person name="Duran-Viseras A."/>
            <person name="Sanchez-Porro C."/>
            <person name="Ventosa A."/>
        </authorList>
    </citation>
    <scope>NUCLEOTIDE SEQUENCE</scope>
    <source>
        <strain evidence="2">F3-133</strain>
    </source>
</reference>
<feature type="compositionally biased region" description="Acidic residues" evidence="1">
    <location>
        <begin position="93"/>
        <end position="120"/>
    </location>
</feature>
<accession>A0A9Q4GHK3</accession>
<name>A0A9Q4GHK3_9EURY</name>
<dbReference type="AlphaFoldDB" id="A0A9Q4GHK3"/>
<dbReference type="RefSeq" id="WP_266085400.1">
    <property type="nucleotide sequence ID" value="NZ_RKLV01000001.1"/>
</dbReference>